<dbReference type="AlphaFoldDB" id="A0A286U2R3"/>
<name>A0A286U2R3_9BACT</name>
<organism evidence="2 3">
    <name type="scientific">Candidatus Scalindua japonica</name>
    <dbReference type="NCBI Taxonomy" id="1284222"/>
    <lineage>
        <taxon>Bacteria</taxon>
        <taxon>Pseudomonadati</taxon>
        <taxon>Planctomycetota</taxon>
        <taxon>Candidatus Brocadiia</taxon>
        <taxon>Candidatus Brocadiales</taxon>
        <taxon>Candidatus Scalinduaceae</taxon>
        <taxon>Candidatus Scalindua</taxon>
    </lineage>
</organism>
<keyword evidence="1" id="KW-0472">Membrane</keyword>
<sequence>MIMETYIDKLAPWEERSAYYIEVKLGRKVKDLKILLKNQTEKMIASQITSADEIVASQGISEDIIQEIGYDIKSIGLGMSGLKAAFEWGISDVVWLLEKNTDEFQTVMMNLYKVPDKQLDDIRYKLDDTFATGDMESALERFREIETFIKDDFSVCISLGIIYFFHKLDKEKALIYFERAIKYARPYSAYYTSFALLYKALIKRDFGLIEEAERCSGEAIKFSPGFTEAIYQNAQYNALLDRPEKAITLLRKAIKEDIVYCLKILREQDFKQISSEIAKLYEEIRGQKIEKVKQVMEEVKKNVLFLDNAVKNIEKLGYDVSLEFSVELYREGNREIDLLVQKNSIFDAHIAGILLSLLPKKLNREKELLKRRGNQIHMDLDKQIKELSDGMTGKKKRGGPIFFIIHFLCGQIVAFPFGLYIGMPLGLCITEGLLFAICFYVNIIQPQSQWKEVGDKQSEQEKLLRVMKKI</sequence>
<evidence type="ECO:0000313" key="2">
    <source>
        <dbReference type="EMBL" id="GAX62430.1"/>
    </source>
</evidence>
<keyword evidence="1" id="KW-1133">Transmembrane helix</keyword>
<dbReference type="EMBL" id="BAOS01000031">
    <property type="protein sequence ID" value="GAX62430.1"/>
    <property type="molecule type" value="Genomic_DNA"/>
</dbReference>
<feature type="transmembrane region" description="Helical" evidence="1">
    <location>
        <begin position="401"/>
        <end position="418"/>
    </location>
</feature>
<keyword evidence="1" id="KW-0812">Transmembrane</keyword>
<comment type="caution">
    <text evidence="2">The sequence shown here is derived from an EMBL/GenBank/DDBJ whole genome shotgun (WGS) entry which is preliminary data.</text>
</comment>
<gene>
    <name evidence="2" type="ORF">SCALIN_C31_0065</name>
</gene>
<reference evidence="3" key="1">
    <citation type="journal article" date="2017" name="Environ. Microbiol. Rep.">
        <title>Genetic Diversity of Marine Anaerobic Ammonium-Oxidizing Bacteria as Revealed by Genomic and Proteomic Analyses of 'Candidatus Scalindua japonica'.</title>
        <authorList>
            <person name="Oshiki M."/>
            <person name="Mizuto K."/>
            <person name="Kimura Z."/>
            <person name="Kindaichi T."/>
            <person name="Satoh H."/>
            <person name="Okabe S."/>
        </authorList>
    </citation>
    <scope>NUCLEOTIDE SEQUENCE [LARGE SCALE GENOMIC DNA]</scope>
    <source>
        <strain evidence="3">husup-a2</strain>
    </source>
</reference>
<accession>A0A286U2R3</accession>
<keyword evidence="3" id="KW-1185">Reference proteome</keyword>
<protein>
    <submittedName>
        <fullName evidence="2">Tetratricopeptide TPR_2</fullName>
    </submittedName>
</protein>
<dbReference type="SUPFAM" id="SSF48452">
    <property type="entry name" value="TPR-like"/>
    <property type="match status" value="1"/>
</dbReference>
<dbReference type="Gene3D" id="1.25.40.10">
    <property type="entry name" value="Tetratricopeptide repeat domain"/>
    <property type="match status" value="1"/>
</dbReference>
<dbReference type="Proteomes" id="UP000218542">
    <property type="component" value="Unassembled WGS sequence"/>
</dbReference>
<dbReference type="InterPro" id="IPR011990">
    <property type="entry name" value="TPR-like_helical_dom_sf"/>
</dbReference>
<feature type="transmembrane region" description="Helical" evidence="1">
    <location>
        <begin position="424"/>
        <end position="443"/>
    </location>
</feature>
<proteinExistence type="predicted"/>
<evidence type="ECO:0000313" key="3">
    <source>
        <dbReference type="Proteomes" id="UP000218542"/>
    </source>
</evidence>
<evidence type="ECO:0000256" key="1">
    <source>
        <dbReference type="SAM" id="Phobius"/>
    </source>
</evidence>